<gene>
    <name evidence="5" type="ORF">E4K65_03350</name>
</gene>
<sequence length="129" mass="14638">MKNLVSRCPIEEVMQVLSGRWPTLLIYYLKVGTNRFSDLRRKNPTISHKMLALELRKLEDAGIVVRTEFDGYPLRVEYDLTPAGHKLVPLIDALGDWWESVETVTTGERGGLRVVEISATKKSASRLIL</sequence>
<evidence type="ECO:0000256" key="1">
    <source>
        <dbReference type="ARBA" id="ARBA00023015"/>
    </source>
</evidence>
<dbReference type="Proteomes" id="UP000297966">
    <property type="component" value="Unassembled WGS sequence"/>
</dbReference>
<dbReference type="InterPro" id="IPR036388">
    <property type="entry name" value="WH-like_DNA-bd_sf"/>
</dbReference>
<keyword evidence="6" id="KW-1185">Reference proteome</keyword>
<dbReference type="InterPro" id="IPR036390">
    <property type="entry name" value="WH_DNA-bd_sf"/>
</dbReference>
<keyword evidence="3" id="KW-0804">Transcription</keyword>
<proteinExistence type="predicted"/>
<dbReference type="InterPro" id="IPR002577">
    <property type="entry name" value="HTH_HxlR"/>
</dbReference>
<dbReference type="RefSeq" id="WP_135172889.1">
    <property type="nucleotide sequence ID" value="NZ_SPQT01000001.1"/>
</dbReference>
<comment type="caution">
    <text evidence="5">The sequence shown here is derived from an EMBL/GenBank/DDBJ whole genome shotgun (WGS) entry which is preliminary data.</text>
</comment>
<dbReference type="OrthoDB" id="9800350at2"/>
<evidence type="ECO:0000259" key="4">
    <source>
        <dbReference type="PROSITE" id="PS51118"/>
    </source>
</evidence>
<dbReference type="Pfam" id="PF01638">
    <property type="entry name" value="HxlR"/>
    <property type="match status" value="1"/>
</dbReference>
<dbReference type="GO" id="GO:0003677">
    <property type="term" value="F:DNA binding"/>
    <property type="evidence" value="ECO:0007669"/>
    <property type="project" value="UniProtKB-KW"/>
</dbReference>
<dbReference type="AlphaFoldDB" id="A0A4Y9M7L4"/>
<evidence type="ECO:0000313" key="5">
    <source>
        <dbReference type="EMBL" id="TFV51140.1"/>
    </source>
</evidence>
<dbReference type="EMBL" id="SPQT01000001">
    <property type="protein sequence ID" value="TFV51140.1"/>
    <property type="molecule type" value="Genomic_DNA"/>
</dbReference>
<dbReference type="SUPFAM" id="SSF46785">
    <property type="entry name" value="Winged helix' DNA-binding domain"/>
    <property type="match status" value="1"/>
</dbReference>
<feature type="domain" description="HTH hxlR-type" evidence="4">
    <location>
        <begin position="8"/>
        <end position="106"/>
    </location>
</feature>
<keyword evidence="1" id="KW-0805">Transcription regulation</keyword>
<dbReference type="PANTHER" id="PTHR33204">
    <property type="entry name" value="TRANSCRIPTIONAL REGULATOR, MARR FAMILY"/>
    <property type="match status" value="1"/>
</dbReference>
<evidence type="ECO:0000256" key="2">
    <source>
        <dbReference type="ARBA" id="ARBA00023125"/>
    </source>
</evidence>
<protein>
    <submittedName>
        <fullName evidence="5">Transcriptional regulator</fullName>
    </submittedName>
</protein>
<dbReference type="PROSITE" id="PS51118">
    <property type="entry name" value="HTH_HXLR"/>
    <property type="match status" value="1"/>
</dbReference>
<dbReference type="Gene3D" id="1.10.10.10">
    <property type="entry name" value="Winged helix-like DNA-binding domain superfamily/Winged helix DNA-binding domain"/>
    <property type="match status" value="1"/>
</dbReference>
<keyword evidence="2" id="KW-0238">DNA-binding</keyword>
<evidence type="ECO:0000256" key="3">
    <source>
        <dbReference type="ARBA" id="ARBA00023163"/>
    </source>
</evidence>
<reference evidence="5 6" key="1">
    <citation type="submission" date="2019-03" db="EMBL/GenBank/DDBJ databases">
        <title>Bradyrhizobium diversity isolated from nodules of Chamaecrista fasciculata.</title>
        <authorList>
            <person name="Klepa M.S."/>
            <person name="Urquiaga M.O."/>
            <person name="Hungria M."/>
            <person name="Delamuta J.R."/>
        </authorList>
    </citation>
    <scope>NUCLEOTIDE SEQUENCE [LARGE SCALE GENOMIC DNA]</scope>
    <source>
        <strain evidence="5 6">CNPSo 3448</strain>
    </source>
</reference>
<organism evidence="5 6">
    <name type="scientific">Bradyrhizobium niftali</name>
    <dbReference type="NCBI Taxonomy" id="2560055"/>
    <lineage>
        <taxon>Bacteria</taxon>
        <taxon>Pseudomonadati</taxon>
        <taxon>Pseudomonadota</taxon>
        <taxon>Alphaproteobacteria</taxon>
        <taxon>Hyphomicrobiales</taxon>
        <taxon>Nitrobacteraceae</taxon>
        <taxon>Bradyrhizobium</taxon>
    </lineage>
</organism>
<accession>A0A4Y9M7L4</accession>
<evidence type="ECO:0000313" key="6">
    <source>
        <dbReference type="Proteomes" id="UP000297966"/>
    </source>
</evidence>
<name>A0A4Y9M7L4_9BRAD</name>